<feature type="domain" description="DAAF9" evidence="2">
    <location>
        <begin position="719"/>
        <end position="887"/>
    </location>
</feature>
<dbReference type="PANTHER" id="PTHR33664">
    <property type="entry name" value="RCG26366"/>
    <property type="match status" value="1"/>
</dbReference>
<evidence type="ECO:0000313" key="3">
    <source>
        <dbReference type="EMBL" id="KDO19176.1"/>
    </source>
</evidence>
<sequence>MAKSPFTGRDSYERLEQLQALCSSADVDALLLVGGADSRFSRGCSAALQYLFLGKSGQELLGEQVIPQAFETLEDVVLVVTRHSADIFYPLDSDSATFLLPLIACWRNLTEHVAPDDVPQDDRELIKIRSFRDMVAPYKRLGVPMGSFDSMAIERWPLVQAFGLENDGIASATAVGFFTMQHVAVDIETALFARMLLLDNYYARRLVLEATPALRLHYESALTKLDHASHASERHAKSELDWGDDVISYYEFGTIRHAARGLSPAKARGARVLFGTRTLLPETASNETLPDHAGVEGFSATHLLWTAEEPLSGLRVARTYMLGTGRVAARVIDKDALVHPCFEKLDRYDDMRDNGQDVRFVLALYEAVLQAHAEAIDAFVVEAKSQAAVSSSSVRATALTALRRLVAPLEATYDLPAAYLETHFQVTLECLDACGEPVTETTVAKWSQWYLTTSLSHVPSQCAKMQPLGSLVVGDTLLLQKPTRTHLVVTRGFEYIKTWTQAGKEADFASHLDDALASEHMLVDTLRLGKELGDAIPKALLLVQCPHLPLLRGVLKTYTSGLVFQSANCNPIVISFANDVASLQVLSTPDDALLLLLIEFRDRQTNPVRASFPLTLLGSSIALPLVANSRMQADVMRLLDTWKASLLRLDIPFHRPHDNSRGEKDVPTHFMPGIQRVLGLDADAATKQRLFPHWYISKAVAQVSSWAKPKTTSKLLIPISVFLGVPGSDVHALSMALADISGATNAWHHVVVDVRLGDQQSLERTAVQQLHASVATAVGAIAAQSSWDLRPRILLTVIGYVDCMTVAAAIKMPPAHWALPTKLSTLTCCLSGAALLQPTTANPLPKLWDQLTAGFATYVVLSHTAELSRTALHRLRTRIDAANPFADVFCPAYRDRHFPNWIASPETYSVASTAGHAVGFRIGAAIDRARFLACVQHGLTPHATLKSIEPSSALKAAPAELTGLRLAQSLAMHKVAQSLKAQSPAIAAEQVAALTADCGAVWSIEATLTFADDSAHGYQYLNSGVKATLKPTAAPSAATCSVVFTGVQLNASALKTLLLACCPTKYEPVRPLQSGVSLVEKRQIQADHVHDPLPDGYVFDGTYYYDYFGGQYEFHPAIDSFVQAYVASKKDVATRQTNELEQDRRRFEELTERIV</sequence>
<proteinExistence type="predicted"/>
<dbReference type="Pfam" id="PF25204">
    <property type="entry name" value="DAAF9_2"/>
    <property type="match status" value="1"/>
</dbReference>
<dbReference type="RefSeq" id="XP_012210111.1">
    <property type="nucleotide sequence ID" value="XM_012354721.1"/>
</dbReference>
<organism evidence="3 4">
    <name type="scientific">Saprolegnia parasitica (strain CBS 223.65)</name>
    <dbReference type="NCBI Taxonomy" id="695850"/>
    <lineage>
        <taxon>Eukaryota</taxon>
        <taxon>Sar</taxon>
        <taxon>Stramenopiles</taxon>
        <taxon>Oomycota</taxon>
        <taxon>Saprolegniomycetes</taxon>
        <taxon>Saprolegniales</taxon>
        <taxon>Saprolegniaceae</taxon>
        <taxon>Saprolegnia</taxon>
    </lineage>
</organism>
<dbReference type="VEuPathDB" id="FungiDB:SPRG_14787"/>
<gene>
    <name evidence="3" type="ORF">SPRG_14787</name>
</gene>
<dbReference type="OMA" id="HPAGEKW"/>
<name>A0A067BY11_SAPPC</name>
<dbReference type="PANTHER" id="PTHR33664:SF1">
    <property type="entry name" value="DYNEIN AXONEMAL ASSEMBLY FACTOR 9"/>
    <property type="match status" value="1"/>
</dbReference>
<dbReference type="KEGG" id="spar:SPRG_14787"/>
<dbReference type="CDD" id="cd22936">
    <property type="entry name" value="shulin_C20orf194-like"/>
    <property type="match status" value="1"/>
</dbReference>
<dbReference type="Proteomes" id="UP000030745">
    <property type="component" value="Unassembled WGS sequence"/>
</dbReference>
<accession>A0A067BY11</accession>
<dbReference type="InterPro" id="IPR057478">
    <property type="entry name" value="DAAF9_2"/>
</dbReference>
<dbReference type="InterPro" id="IPR056498">
    <property type="entry name" value="DAAF9_N"/>
</dbReference>
<reference evidence="3 4" key="1">
    <citation type="journal article" date="2013" name="PLoS Genet.">
        <title>Distinctive expansion of potential virulence genes in the genome of the oomycete fish pathogen Saprolegnia parasitica.</title>
        <authorList>
            <person name="Jiang R.H."/>
            <person name="de Bruijn I."/>
            <person name="Haas B.J."/>
            <person name="Belmonte R."/>
            <person name="Lobach L."/>
            <person name="Christie J."/>
            <person name="van den Ackerveken G."/>
            <person name="Bottin A."/>
            <person name="Bulone V."/>
            <person name="Diaz-Moreno S.M."/>
            <person name="Dumas B."/>
            <person name="Fan L."/>
            <person name="Gaulin E."/>
            <person name="Govers F."/>
            <person name="Grenville-Briggs L.J."/>
            <person name="Horner N.R."/>
            <person name="Levin J.Z."/>
            <person name="Mammella M."/>
            <person name="Meijer H.J."/>
            <person name="Morris P."/>
            <person name="Nusbaum C."/>
            <person name="Oome S."/>
            <person name="Phillips A.J."/>
            <person name="van Rooyen D."/>
            <person name="Rzeszutek E."/>
            <person name="Saraiva M."/>
            <person name="Secombes C.J."/>
            <person name="Seidl M.F."/>
            <person name="Snel B."/>
            <person name="Stassen J.H."/>
            <person name="Sykes S."/>
            <person name="Tripathy S."/>
            <person name="van den Berg H."/>
            <person name="Vega-Arreguin J.C."/>
            <person name="Wawra S."/>
            <person name="Young S.K."/>
            <person name="Zeng Q."/>
            <person name="Dieguez-Uribeondo J."/>
            <person name="Russ C."/>
            <person name="Tyler B.M."/>
            <person name="van West P."/>
        </authorList>
    </citation>
    <scope>NUCLEOTIDE SEQUENCE [LARGE SCALE GENOMIC DNA]</scope>
    <source>
        <strain evidence="3 4">CBS 223.65</strain>
    </source>
</reference>
<dbReference type="AlphaFoldDB" id="A0A067BY11"/>
<dbReference type="InterPro" id="IPR040342">
    <property type="entry name" value="DNAAF9"/>
</dbReference>
<dbReference type="GeneID" id="24136574"/>
<dbReference type="OrthoDB" id="72033at2759"/>
<dbReference type="EMBL" id="KK583366">
    <property type="protein sequence ID" value="KDO19176.1"/>
    <property type="molecule type" value="Genomic_DNA"/>
</dbReference>
<evidence type="ECO:0000259" key="1">
    <source>
        <dbReference type="Pfam" id="PF23281"/>
    </source>
</evidence>
<evidence type="ECO:0000313" key="4">
    <source>
        <dbReference type="Proteomes" id="UP000030745"/>
    </source>
</evidence>
<protein>
    <submittedName>
        <fullName evidence="3">Uncharacterized protein</fullName>
    </submittedName>
</protein>
<feature type="domain" description="DAAF9 N-terminal" evidence="1">
    <location>
        <begin position="6"/>
        <end position="192"/>
    </location>
</feature>
<keyword evidence="4" id="KW-1185">Reference proteome</keyword>
<dbReference type="Pfam" id="PF23281">
    <property type="entry name" value="DAAF9_N"/>
    <property type="match status" value="1"/>
</dbReference>
<evidence type="ECO:0000259" key="2">
    <source>
        <dbReference type="Pfam" id="PF25204"/>
    </source>
</evidence>